<dbReference type="Proteomes" id="UP000188627">
    <property type="component" value="Unassembled WGS sequence"/>
</dbReference>
<name>A0ABX3KGV8_9GAMM</name>
<comment type="caution">
    <text evidence="2">The sequence shown here is derived from an EMBL/GenBank/DDBJ whole genome shotgun (WGS) entry which is preliminary data.</text>
</comment>
<reference evidence="3" key="1">
    <citation type="submission" date="2017-01" db="EMBL/GenBank/DDBJ databases">
        <title>Draft genome of the species Salinivibrio sharmensis.</title>
        <authorList>
            <person name="Lopez-Hermoso C."/>
            <person name="De La Haba R."/>
            <person name="Sanchez-Porro C."/>
            <person name="Ventosa A."/>
        </authorList>
    </citation>
    <scope>NUCLEOTIDE SEQUENCE [LARGE SCALE GENOMIC DNA]</scope>
    <source>
        <strain evidence="3">CBH463</strain>
    </source>
</reference>
<evidence type="ECO:0000313" key="2">
    <source>
        <dbReference type="EMBL" id="OOE87976.1"/>
    </source>
</evidence>
<keyword evidence="1" id="KW-0472">Membrane</keyword>
<dbReference type="EMBL" id="MUFC01000009">
    <property type="protein sequence ID" value="OOE87976.1"/>
    <property type="molecule type" value="Genomic_DNA"/>
</dbReference>
<organism evidence="2 3">
    <name type="scientific">Salinivibrio sharmensis</name>
    <dbReference type="NCBI Taxonomy" id="390883"/>
    <lineage>
        <taxon>Bacteria</taxon>
        <taxon>Pseudomonadati</taxon>
        <taxon>Pseudomonadota</taxon>
        <taxon>Gammaproteobacteria</taxon>
        <taxon>Vibrionales</taxon>
        <taxon>Vibrionaceae</taxon>
        <taxon>Salinivibrio</taxon>
    </lineage>
</organism>
<dbReference type="RefSeq" id="WP_077772427.1">
    <property type="nucleotide sequence ID" value="NZ_MUFC01000009.1"/>
</dbReference>
<accession>A0ABX3KGV8</accession>
<keyword evidence="3" id="KW-1185">Reference proteome</keyword>
<evidence type="ECO:0000313" key="3">
    <source>
        <dbReference type="Proteomes" id="UP000188627"/>
    </source>
</evidence>
<keyword evidence="1" id="KW-1133">Transmembrane helix</keyword>
<gene>
    <name evidence="2" type="ORF">BZG74_09810</name>
</gene>
<keyword evidence="1" id="KW-0812">Transmembrane</keyword>
<feature type="transmembrane region" description="Helical" evidence="1">
    <location>
        <begin position="57"/>
        <end position="75"/>
    </location>
</feature>
<evidence type="ECO:0000256" key="1">
    <source>
        <dbReference type="SAM" id="Phobius"/>
    </source>
</evidence>
<sequence length="101" mass="11249">MKALSIILLTVQLVLIGFSHYYGGIASREIQNISTAADAQLHTILYRVQHYSGIEDSLGYLAAGAWLVTVMVLTIRKATNTWWAQLSMLLPILASFMLSFF</sequence>
<proteinExistence type="predicted"/>
<protein>
    <submittedName>
        <fullName evidence="2">Uncharacterized protein</fullName>
    </submittedName>
</protein>
<feature type="transmembrane region" description="Helical" evidence="1">
    <location>
        <begin position="82"/>
        <end position="100"/>
    </location>
</feature>